<dbReference type="InterPro" id="IPR052345">
    <property type="entry name" value="Rad_response_metalloprotease"/>
</dbReference>
<proteinExistence type="inferred from homology"/>
<name>A0A5C8EW12_BRAPL</name>
<dbReference type="OrthoDB" id="9796786at2"/>
<gene>
    <name evidence="3" type="ORF">EPJ72_07555</name>
</gene>
<comment type="similarity">
    <text evidence="1">Belongs to the short-chain fatty acyl-CoA assimilation regulator (ScfR) family.</text>
</comment>
<reference evidence="3 4" key="1">
    <citation type="journal article" date="1992" name="Lakartidningen">
        <title>[Penicillin V and not amoxicillin is the first choice preparation in acute otitis].</title>
        <authorList>
            <person name="Kamme C."/>
            <person name="Lundgren K."/>
            <person name="Prellner K."/>
        </authorList>
    </citation>
    <scope>NUCLEOTIDE SEQUENCE [LARGE SCALE GENOMIC DNA]</scope>
    <source>
        <strain evidence="3 4">PC5538III-hc</strain>
    </source>
</reference>
<feature type="domain" description="HTH cro/C1-type" evidence="2">
    <location>
        <begin position="40"/>
        <end position="67"/>
    </location>
</feature>
<dbReference type="InterPro" id="IPR010982">
    <property type="entry name" value="Lambda_DNA-bd_dom_sf"/>
</dbReference>
<evidence type="ECO:0000259" key="2">
    <source>
        <dbReference type="PROSITE" id="PS50943"/>
    </source>
</evidence>
<organism evidence="3 4">
    <name type="scientific">Brachyspira pilosicoli</name>
    <name type="common">Serpulina pilosicoli</name>
    <dbReference type="NCBI Taxonomy" id="52584"/>
    <lineage>
        <taxon>Bacteria</taxon>
        <taxon>Pseudomonadati</taxon>
        <taxon>Spirochaetota</taxon>
        <taxon>Spirochaetia</taxon>
        <taxon>Brachyspirales</taxon>
        <taxon>Brachyspiraceae</taxon>
        <taxon>Brachyspira</taxon>
    </lineage>
</organism>
<dbReference type="PANTHER" id="PTHR43236">
    <property type="entry name" value="ANTITOXIN HIGA1"/>
    <property type="match status" value="1"/>
</dbReference>
<evidence type="ECO:0000313" key="3">
    <source>
        <dbReference type="EMBL" id="TXJ41042.1"/>
    </source>
</evidence>
<dbReference type="Pfam" id="PF06114">
    <property type="entry name" value="Peptidase_M78"/>
    <property type="match status" value="1"/>
</dbReference>
<dbReference type="GO" id="GO:0003677">
    <property type="term" value="F:DNA binding"/>
    <property type="evidence" value="ECO:0007669"/>
    <property type="project" value="InterPro"/>
</dbReference>
<dbReference type="PANTHER" id="PTHR43236:SF2">
    <property type="entry name" value="BLL0069 PROTEIN"/>
    <property type="match status" value="1"/>
</dbReference>
<dbReference type="EMBL" id="SAXY01000046">
    <property type="protein sequence ID" value="TXJ41042.1"/>
    <property type="molecule type" value="Genomic_DNA"/>
</dbReference>
<dbReference type="SUPFAM" id="SSF47413">
    <property type="entry name" value="lambda repressor-like DNA-binding domains"/>
    <property type="match status" value="1"/>
</dbReference>
<accession>A0A5C8EW12</accession>
<evidence type="ECO:0000313" key="4">
    <source>
        <dbReference type="Proteomes" id="UP000323176"/>
    </source>
</evidence>
<dbReference type="AlphaFoldDB" id="A0A5C8EW12"/>
<dbReference type="InterPro" id="IPR010359">
    <property type="entry name" value="IrrE_HExxH"/>
</dbReference>
<dbReference type="Proteomes" id="UP000323176">
    <property type="component" value="Unassembled WGS sequence"/>
</dbReference>
<protein>
    <submittedName>
        <fullName evidence="3">ImmA/IrrE family metallo-endopeptidase</fullName>
    </submittedName>
</protein>
<dbReference type="CDD" id="cd00093">
    <property type="entry name" value="HTH_XRE"/>
    <property type="match status" value="1"/>
</dbReference>
<sequence>MEVKINGEILKWARECVNLSIEEAVLKTKLKSLTNNDLLQFENGEKFPKINIAKNLAKIYGINLAVLYMPRVPKNIQPKINDFRQITNKLSRNAVLLIRKLVSHQEWLKEYLISNGYKELDFVGMVSIKNTSIKETIKIIENKLNVQVNYDKDSKFNFNEIKKSLENKNIFISIANSHNCNFKYKVEVQEIRGFAIADKIAPFIFINSSDSDNAKLFTLIHELVHILIGETGISNIYSNDTKNKVEVYCNKVASELLIPDKIFIKYWEEYKEDNIENKILKLSKKFPSSQLAIIVKAKSLKYIDENIFHNFFNRFSNKKITKNDDKKGGADYYKTIDKLNTKKFANYVLEAYHDNEITLRDVYDLLSVKSNNLKKYIDRTL</sequence>
<dbReference type="Gene3D" id="1.10.10.2910">
    <property type="match status" value="1"/>
</dbReference>
<comment type="caution">
    <text evidence="3">The sequence shown here is derived from an EMBL/GenBank/DDBJ whole genome shotgun (WGS) entry which is preliminary data.</text>
</comment>
<dbReference type="InterPro" id="IPR001387">
    <property type="entry name" value="Cro/C1-type_HTH"/>
</dbReference>
<dbReference type="PROSITE" id="PS50943">
    <property type="entry name" value="HTH_CROC1"/>
    <property type="match status" value="1"/>
</dbReference>
<evidence type="ECO:0000256" key="1">
    <source>
        <dbReference type="ARBA" id="ARBA00007227"/>
    </source>
</evidence>